<evidence type="ECO:0000313" key="2">
    <source>
        <dbReference type="Proteomes" id="UP000254176"/>
    </source>
</evidence>
<accession>A0A378VQB1</accession>
<protein>
    <submittedName>
        <fullName evidence="1">Phage protein</fullName>
    </submittedName>
</protein>
<dbReference type="AlphaFoldDB" id="A0A378VQB1"/>
<gene>
    <name evidence="1" type="ORF">NCTC8554_00686</name>
</gene>
<dbReference type="InterPro" id="IPR056209">
    <property type="entry name" value="SU10_adaptor"/>
</dbReference>
<dbReference type="RefSeq" id="WP_002256563.1">
    <property type="nucleotide sequence ID" value="NZ_CP020401.2"/>
</dbReference>
<dbReference type="Pfam" id="PF24175">
    <property type="entry name" value="SU10_adaptor"/>
    <property type="match status" value="1"/>
</dbReference>
<dbReference type="Proteomes" id="UP000254176">
    <property type="component" value="Unassembled WGS sequence"/>
</dbReference>
<reference evidence="1 2" key="1">
    <citation type="submission" date="2018-06" db="EMBL/GenBank/DDBJ databases">
        <authorList>
            <consortium name="Pathogen Informatics"/>
            <person name="Doyle S."/>
        </authorList>
    </citation>
    <scope>NUCLEOTIDE SEQUENCE [LARGE SCALE GENOMIC DNA]</scope>
    <source>
        <strain evidence="1 2">NCTC8554</strain>
    </source>
</reference>
<sequence>MNLKALIARFRVLANDKAEPYFWRDEEVSGWLNDAVHEACLRGRLLHSDDAFVTDVEKGRPLYAYATGEFAAGYVYEIDSIRFVFDGKPVCLKLVSPETADVCAPGWRDGAATGLPVYAVQGDEKLTLAPAPDRNGRLFVGGYCLPRDMEEDGDAPEINSIHHRNLVYWALAEAFSIPDTETFDPQRSESARRRFELYFGLPTDSDLRRITREDTLHLNRHFWI</sequence>
<dbReference type="EMBL" id="UGRP01000001">
    <property type="protein sequence ID" value="SUA19001.1"/>
    <property type="molecule type" value="Genomic_DNA"/>
</dbReference>
<proteinExistence type="predicted"/>
<organism evidence="1 2">
    <name type="scientific">Neisseria meningitidis</name>
    <dbReference type="NCBI Taxonomy" id="487"/>
    <lineage>
        <taxon>Bacteria</taxon>
        <taxon>Pseudomonadati</taxon>
        <taxon>Pseudomonadota</taxon>
        <taxon>Betaproteobacteria</taxon>
        <taxon>Neisseriales</taxon>
        <taxon>Neisseriaceae</taxon>
        <taxon>Neisseria</taxon>
    </lineage>
</organism>
<evidence type="ECO:0000313" key="1">
    <source>
        <dbReference type="EMBL" id="SUA19001.1"/>
    </source>
</evidence>
<name>A0A378VQB1_NEIME</name>